<accession>A0A426TUX7</accession>
<dbReference type="Pfam" id="PF01029">
    <property type="entry name" value="NusB"/>
    <property type="match status" value="1"/>
</dbReference>
<keyword evidence="2 6" id="KW-0889">Transcription antitermination</keyword>
<gene>
    <name evidence="6 8" type="primary">nusB</name>
    <name evidence="8" type="ORF">EI684_16410</name>
</gene>
<keyword evidence="4 6" id="KW-0805">Transcription regulation</keyword>
<evidence type="ECO:0000256" key="6">
    <source>
        <dbReference type="HAMAP-Rule" id="MF_00073"/>
    </source>
</evidence>
<dbReference type="SUPFAM" id="SSF48013">
    <property type="entry name" value="NusB-like"/>
    <property type="match status" value="1"/>
</dbReference>
<dbReference type="AlphaFoldDB" id="A0A426TUX7"/>
<proteinExistence type="inferred from homology"/>
<dbReference type="GO" id="GO:0031564">
    <property type="term" value="P:transcription antitermination"/>
    <property type="evidence" value="ECO:0007669"/>
    <property type="project" value="UniProtKB-KW"/>
</dbReference>
<dbReference type="InterPro" id="IPR035926">
    <property type="entry name" value="NusB-like_sf"/>
</dbReference>
<feature type="domain" description="NusB/RsmB/TIM44" evidence="7">
    <location>
        <begin position="15"/>
        <end position="150"/>
    </location>
</feature>
<dbReference type="PANTHER" id="PTHR11078:SF3">
    <property type="entry name" value="ANTITERMINATION NUSB DOMAIN-CONTAINING PROTEIN"/>
    <property type="match status" value="1"/>
</dbReference>
<name>A0A426TUX7_9CHLR</name>
<dbReference type="InterPro" id="IPR006027">
    <property type="entry name" value="NusB_RsmB_TIM44"/>
</dbReference>
<dbReference type="GO" id="GO:0006353">
    <property type="term" value="P:DNA-templated transcription termination"/>
    <property type="evidence" value="ECO:0007669"/>
    <property type="project" value="UniProtKB-UniRule"/>
</dbReference>
<evidence type="ECO:0000313" key="8">
    <source>
        <dbReference type="EMBL" id="RRR69177.1"/>
    </source>
</evidence>
<comment type="caution">
    <text evidence="8">The sequence shown here is derived from an EMBL/GenBank/DDBJ whole genome shotgun (WGS) entry which is preliminary data.</text>
</comment>
<comment type="function">
    <text evidence="6">Involved in transcription antitermination. Required for transcription of ribosomal RNA (rRNA) genes. Binds specifically to the boxA antiterminator sequence of the ribosomal RNA (rrn) operons.</text>
</comment>
<keyword evidence="3 6" id="KW-0694">RNA-binding</keyword>
<sequence length="161" mass="18066">MGEPGRFSVGSLRHRVRITALQILFEVDATDHALDVVYQRRHCDDPLTADGEPALPLAAEGERFLHRLVFGVWEHRSYLDRIIEEAAPNWPITQMPGVDKSILRIALFELLIDQLEKTPVKAVINEAVELAKQFGSDNSSRFVNGVLGTVVSRYCPDSDEL</sequence>
<dbReference type="HAMAP" id="MF_00073">
    <property type="entry name" value="NusB"/>
    <property type="match status" value="1"/>
</dbReference>
<dbReference type="GO" id="GO:0005829">
    <property type="term" value="C:cytosol"/>
    <property type="evidence" value="ECO:0007669"/>
    <property type="project" value="TreeGrafter"/>
</dbReference>
<comment type="similarity">
    <text evidence="1 6">Belongs to the NusB family.</text>
</comment>
<evidence type="ECO:0000256" key="4">
    <source>
        <dbReference type="ARBA" id="ARBA00023015"/>
    </source>
</evidence>
<protein>
    <recommendedName>
        <fullName evidence="6">Transcription antitermination protein NusB</fullName>
    </recommendedName>
    <alternativeName>
        <fullName evidence="6">Antitermination factor NusB</fullName>
    </alternativeName>
</protein>
<evidence type="ECO:0000256" key="1">
    <source>
        <dbReference type="ARBA" id="ARBA00005952"/>
    </source>
</evidence>
<evidence type="ECO:0000313" key="9">
    <source>
        <dbReference type="Proteomes" id="UP000280307"/>
    </source>
</evidence>
<evidence type="ECO:0000256" key="5">
    <source>
        <dbReference type="ARBA" id="ARBA00023163"/>
    </source>
</evidence>
<evidence type="ECO:0000256" key="2">
    <source>
        <dbReference type="ARBA" id="ARBA00022814"/>
    </source>
</evidence>
<dbReference type="EMBL" id="RSAS01000662">
    <property type="protein sequence ID" value="RRR69177.1"/>
    <property type="molecule type" value="Genomic_DNA"/>
</dbReference>
<organism evidence="8 9">
    <name type="scientific">Candidatus Viridilinea halotolerans</name>
    <dbReference type="NCBI Taxonomy" id="2491704"/>
    <lineage>
        <taxon>Bacteria</taxon>
        <taxon>Bacillati</taxon>
        <taxon>Chloroflexota</taxon>
        <taxon>Chloroflexia</taxon>
        <taxon>Chloroflexales</taxon>
        <taxon>Chloroflexineae</taxon>
        <taxon>Oscillochloridaceae</taxon>
        <taxon>Candidatus Viridilinea</taxon>
    </lineage>
</organism>
<evidence type="ECO:0000259" key="7">
    <source>
        <dbReference type="Pfam" id="PF01029"/>
    </source>
</evidence>
<dbReference type="GO" id="GO:0003723">
    <property type="term" value="F:RNA binding"/>
    <property type="evidence" value="ECO:0007669"/>
    <property type="project" value="UniProtKB-UniRule"/>
</dbReference>
<dbReference type="InterPro" id="IPR011605">
    <property type="entry name" value="NusB_fam"/>
</dbReference>
<dbReference type="PANTHER" id="PTHR11078">
    <property type="entry name" value="N UTILIZATION SUBSTANCE PROTEIN B-RELATED"/>
    <property type="match status" value="1"/>
</dbReference>
<keyword evidence="5 6" id="KW-0804">Transcription</keyword>
<dbReference type="Proteomes" id="UP000280307">
    <property type="component" value="Unassembled WGS sequence"/>
</dbReference>
<dbReference type="NCBIfam" id="TIGR01951">
    <property type="entry name" value="nusB"/>
    <property type="match status" value="1"/>
</dbReference>
<evidence type="ECO:0000256" key="3">
    <source>
        <dbReference type="ARBA" id="ARBA00022884"/>
    </source>
</evidence>
<dbReference type="Gene3D" id="1.10.940.10">
    <property type="entry name" value="NusB-like"/>
    <property type="match status" value="1"/>
</dbReference>
<reference evidence="8 9" key="1">
    <citation type="submission" date="2018-12" db="EMBL/GenBank/DDBJ databases">
        <title>Genome Sequence of Candidatus Viridilinea halotolerans isolated from saline sulfide-rich spring.</title>
        <authorList>
            <person name="Grouzdev D.S."/>
            <person name="Burganskaya E.I."/>
            <person name="Krutkina M.S."/>
            <person name="Sukhacheva M.V."/>
            <person name="Gorlenko V.M."/>
        </authorList>
    </citation>
    <scope>NUCLEOTIDE SEQUENCE [LARGE SCALE GENOMIC DNA]</scope>
    <source>
        <strain evidence="8">Chok-6</strain>
    </source>
</reference>